<evidence type="ECO:0000259" key="1">
    <source>
        <dbReference type="Pfam" id="PF05685"/>
    </source>
</evidence>
<evidence type="ECO:0000313" key="2">
    <source>
        <dbReference type="EMBL" id="BAA17983.1"/>
    </source>
</evidence>
<keyword evidence="3" id="KW-1185">Reference proteome</keyword>
<dbReference type="Proteomes" id="UP000001425">
    <property type="component" value="Chromosome"/>
</dbReference>
<dbReference type="PhylomeDB" id="P73917"/>
<dbReference type="Pfam" id="PF05685">
    <property type="entry name" value="Uma2"/>
    <property type="match status" value="1"/>
</dbReference>
<organism evidence="2 3">
    <name type="scientific">Synechocystis sp. (strain ATCC 27184 / PCC 6803 / Kazusa)</name>
    <dbReference type="NCBI Taxonomy" id="1111708"/>
    <lineage>
        <taxon>Bacteria</taxon>
        <taxon>Bacillati</taxon>
        <taxon>Cyanobacteriota</taxon>
        <taxon>Cyanophyceae</taxon>
        <taxon>Synechococcales</taxon>
        <taxon>Merismopediaceae</taxon>
        <taxon>Synechocystis</taxon>
    </lineage>
</organism>
<name>P73917_SYNY3</name>
<dbReference type="EMBL" id="BA000022">
    <property type="protein sequence ID" value="BAA17983.1"/>
    <property type="molecule type" value="Genomic_DNA"/>
</dbReference>
<dbReference type="STRING" id="1148.gene:10498853"/>
<dbReference type="EnsemblBacteria" id="BAA17983">
    <property type="protein sequence ID" value="BAA17983"/>
    <property type="gene ID" value="BAA17983"/>
</dbReference>
<dbReference type="SUPFAM" id="SSF52980">
    <property type="entry name" value="Restriction endonuclease-like"/>
    <property type="match status" value="1"/>
</dbReference>
<dbReference type="IntAct" id="P73917">
    <property type="interactions" value="8"/>
</dbReference>
<proteinExistence type="predicted"/>
<dbReference type="PaxDb" id="1148-1653066"/>
<dbReference type="KEGG" id="syn:slr2092"/>
<dbReference type="CDD" id="cd06260">
    <property type="entry name" value="DUF820-like"/>
    <property type="match status" value="1"/>
</dbReference>
<dbReference type="eggNOG" id="COG4636">
    <property type="taxonomic scope" value="Bacteria"/>
</dbReference>
<dbReference type="InParanoid" id="P73917"/>
<evidence type="ECO:0000313" key="3">
    <source>
        <dbReference type="Proteomes" id="UP000001425"/>
    </source>
</evidence>
<gene>
    <name evidence="2" type="ordered locus">slr2092</name>
</gene>
<feature type="domain" description="Putative restriction endonuclease" evidence="1">
    <location>
        <begin position="13"/>
        <end position="129"/>
    </location>
</feature>
<dbReference type="AlphaFoldDB" id="P73917"/>
<sequence>MARSLGRTRWHRNFFDSSGGFKLPNGADRSPDAAWLKRERWESLTPEQKQRFVPLCPDFVIELRSPSDELKPLRKKMQEYQENGAQLGWLIDRQTRTVEIYRPGQAVEVLENPESLSGEAVLPEFVLELASIW</sequence>
<accession>P73917</accession>
<dbReference type="Gene3D" id="3.90.1570.10">
    <property type="entry name" value="tt1808, chain A"/>
    <property type="match status" value="1"/>
</dbReference>
<dbReference type="InterPro" id="IPR012296">
    <property type="entry name" value="Nuclease_put_TT1808"/>
</dbReference>
<reference evidence="2 3" key="2">
    <citation type="journal article" date="1996" name="DNA Res.">
        <title>Sequence analysis of the genome of the unicellular cyanobacterium Synechocystis sp. strain PCC6803. II. Sequence determination of the entire genome and assignment of potential protein-coding regions.</title>
        <authorList>
            <person name="Kaneko T."/>
            <person name="Sato S."/>
            <person name="Kotani H."/>
            <person name="Tanaka A."/>
            <person name="Asamizu E."/>
            <person name="Nakamura Y."/>
            <person name="Miyajima N."/>
            <person name="Hirosawa M."/>
            <person name="Sugiura M."/>
            <person name="Sasamoto S."/>
            <person name="Kimura T."/>
            <person name="Hosouchi T."/>
            <person name="Matsuno A."/>
            <person name="Muraki A."/>
            <person name="Nakazaki N."/>
            <person name="Naruo K."/>
            <person name="Okumura S."/>
            <person name="Shimpo S."/>
            <person name="Takeuchi C."/>
            <person name="Wada T."/>
            <person name="Watanabe A."/>
            <person name="Yamada M."/>
            <person name="Yasuda M."/>
            <person name="Tabata S."/>
        </authorList>
    </citation>
    <scope>NUCLEOTIDE SEQUENCE [LARGE SCALE GENOMIC DNA]</scope>
    <source>
        <strain evidence="3">ATCC 27184 / PCC 6803 / Kazusa</strain>
    </source>
</reference>
<dbReference type="PANTHER" id="PTHR34107:SF7">
    <property type="entry name" value="SLR2092 PROTEIN"/>
    <property type="match status" value="1"/>
</dbReference>
<dbReference type="InterPro" id="IPR008538">
    <property type="entry name" value="Uma2"/>
</dbReference>
<protein>
    <submittedName>
        <fullName evidence="2">Slr2092 protein</fullName>
    </submittedName>
</protein>
<dbReference type="PIR" id="S75121">
    <property type="entry name" value="S75121"/>
</dbReference>
<dbReference type="InterPro" id="IPR011335">
    <property type="entry name" value="Restrct_endonuc-II-like"/>
</dbReference>
<reference evidence="2 3" key="1">
    <citation type="journal article" date="1995" name="DNA Res.">
        <title>Sequence analysis of the genome of the unicellular cyanobacterium Synechocystis sp. strain PCC6803. I. Sequence features in the 1 Mb region from map positions 64% to 92% of the genome.</title>
        <authorList>
            <person name="Kaneko T."/>
            <person name="Tanaka A."/>
            <person name="Sato S."/>
            <person name="Kotani H."/>
            <person name="Sazuka T."/>
            <person name="Miyajima N."/>
            <person name="Sugiura M."/>
            <person name="Tabata S."/>
        </authorList>
    </citation>
    <scope>NUCLEOTIDE SEQUENCE [LARGE SCALE GENOMIC DNA]</scope>
    <source>
        <strain evidence="3">ATCC 27184 / PCC 6803 / Kazusa</strain>
    </source>
</reference>
<dbReference type="PANTHER" id="PTHR34107">
    <property type="entry name" value="SLL0198 PROTEIN-RELATED"/>
    <property type="match status" value="1"/>
</dbReference>